<evidence type="ECO:0000313" key="2">
    <source>
        <dbReference type="Proteomes" id="UP001162501"/>
    </source>
</evidence>
<reference evidence="1" key="2">
    <citation type="submission" date="2025-03" db="EMBL/GenBank/DDBJ databases">
        <authorList>
            <consortium name="ELIXIR-Norway"/>
            <consortium name="Elixir Norway"/>
        </authorList>
    </citation>
    <scope>NUCLEOTIDE SEQUENCE</scope>
</reference>
<reference evidence="1" key="1">
    <citation type="submission" date="2023-05" db="EMBL/GenBank/DDBJ databases">
        <authorList>
            <consortium name="ELIXIR-Norway"/>
        </authorList>
    </citation>
    <scope>NUCLEOTIDE SEQUENCE</scope>
</reference>
<dbReference type="Proteomes" id="UP001162501">
    <property type="component" value="Chromosome 28"/>
</dbReference>
<protein>
    <submittedName>
        <fullName evidence="1">Uncharacterized protein</fullName>
    </submittedName>
</protein>
<accession>A0AC59ZH50</accession>
<gene>
    <name evidence="1" type="ORF">MRATA1EN22A_LOCUS17763</name>
</gene>
<evidence type="ECO:0000313" key="1">
    <source>
        <dbReference type="EMBL" id="CAN0402997.1"/>
    </source>
</evidence>
<organism evidence="1 2">
    <name type="scientific">Rangifer tarandus platyrhynchus</name>
    <name type="common">Svalbard reindeer</name>
    <dbReference type="NCBI Taxonomy" id="3082113"/>
    <lineage>
        <taxon>Eukaryota</taxon>
        <taxon>Metazoa</taxon>
        <taxon>Chordata</taxon>
        <taxon>Craniata</taxon>
        <taxon>Vertebrata</taxon>
        <taxon>Euteleostomi</taxon>
        <taxon>Mammalia</taxon>
        <taxon>Eutheria</taxon>
        <taxon>Laurasiatheria</taxon>
        <taxon>Artiodactyla</taxon>
        <taxon>Ruminantia</taxon>
        <taxon>Pecora</taxon>
        <taxon>Cervidae</taxon>
        <taxon>Odocoileinae</taxon>
        <taxon>Rangifer</taxon>
    </lineage>
</organism>
<proteinExistence type="predicted"/>
<dbReference type="EMBL" id="OX596112">
    <property type="protein sequence ID" value="CAN0402997.1"/>
    <property type="molecule type" value="Genomic_DNA"/>
</dbReference>
<name>A0AC59ZH50_RANTA</name>
<sequence length="106" mass="11262">MQKVKPDVPSSSCFTSTQGLGGGGSKNARARDGRRPGIGFLLGMDYQMQENLVGMDVRKQSFAAGQVPLRKRRGGQRSDASSPGAILQRQGLILRATGCRPTSAVK</sequence>